<evidence type="ECO:0000256" key="3">
    <source>
        <dbReference type="ARBA" id="ARBA00022723"/>
    </source>
</evidence>
<gene>
    <name evidence="8" type="ORF">MCOM1403_LOCUS11440</name>
    <name evidence="9" type="ORF">MCOM1403_LOCUS11441</name>
</gene>
<protein>
    <recommendedName>
        <fullName evidence="7">Glutaredoxin domain-containing protein</fullName>
    </recommendedName>
</protein>
<organism evidence="8">
    <name type="scientific">Micromonas pusilla</name>
    <name type="common">Picoplanktonic green alga</name>
    <name type="synonym">Chromulina pusilla</name>
    <dbReference type="NCBI Taxonomy" id="38833"/>
    <lineage>
        <taxon>Eukaryota</taxon>
        <taxon>Viridiplantae</taxon>
        <taxon>Chlorophyta</taxon>
        <taxon>Mamiellophyceae</taxon>
        <taxon>Mamiellales</taxon>
        <taxon>Mamiellaceae</taxon>
        <taxon>Micromonas</taxon>
    </lineage>
</organism>
<dbReference type="InterPro" id="IPR036249">
    <property type="entry name" value="Thioredoxin-like_sf"/>
</dbReference>
<dbReference type="InterPro" id="IPR033658">
    <property type="entry name" value="GRX_PICOT-like"/>
</dbReference>
<evidence type="ECO:0000313" key="8">
    <source>
        <dbReference type="EMBL" id="CAD8525549.1"/>
    </source>
</evidence>
<dbReference type="InterPro" id="IPR002109">
    <property type="entry name" value="Glutaredoxin"/>
</dbReference>
<dbReference type="Gene3D" id="3.40.30.10">
    <property type="entry name" value="Glutaredoxin"/>
    <property type="match status" value="1"/>
</dbReference>
<evidence type="ECO:0000256" key="1">
    <source>
        <dbReference type="ARBA" id="ARBA00008983"/>
    </source>
</evidence>
<keyword evidence="4" id="KW-0408">Iron</keyword>
<evidence type="ECO:0000256" key="2">
    <source>
        <dbReference type="ARBA" id="ARBA00022714"/>
    </source>
</evidence>
<reference evidence="8" key="1">
    <citation type="submission" date="2021-01" db="EMBL/GenBank/DDBJ databases">
        <authorList>
            <person name="Corre E."/>
            <person name="Pelletier E."/>
            <person name="Niang G."/>
            <person name="Scheremetjew M."/>
            <person name="Finn R."/>
            <person name="Kale V."/>
            <person name="Holt S."/>
            <person name="Cochrane G."/>
            <person name="Meng A."/>
            <person name="Brown T."/>
            <person name="Cohen L."/>
        </authorList>
    </citation>
    <scope>NUCLEOTIDE SEQUENCE</scope>
    <source>
        <strain evidence="8">CCMP1723</strain>
    </source>
</reference>
<keyword evidence="6" id="KW-0676">Redox-active center</keyword>
<dbReference type="NCBIfam" id="TIGR00365">
    <property type="entry name" value="Grx4 family monothiol glutaredoxin"/>
    <property type="match status" value="1"/>
</dbReference>
<evidence type="ECO:0000256" key="4">
    <source>
        <dbReference type="ARBA" id="ARBA00023004"/>
    </source>
</evidence>
<feature type="domain" description="Glutaredoxin" evidence="7">
    <location>
        <begin position="66"/>
        <end position="129"/>
    </location>
</feature>
<dbReference type="CDD" id="cd03028">
    <property type="entry name" value="GRX_PICOT_like"/>
    <property type="match status" value="1"/>
</dbReference>
<accession>A0A6U0R857</accession>
<dbReference type="InterPro" id="IPR004480">
    <property type="entry name" value="Monothiol_GRX-rel"/>
</dbReference>
<dbReference type="Pfam" id="PF00462">
    <property type="entry name" value="Glutaredoxin"/>
    <property type="match status" value="1"/>
</dbReference>
<dbReference type="GO" id="GO:0051537">
    <property type="term" value="F:2 iron, 2 sulfur cluster binding"/>
    <property type="evidence" value="ECO:0007669"/>
    <property type="project" value="UniProtKB-KW"/>
</dbReference>
<evidence type="ECO:0000313" key="9">
    <source>
        <dbReference type="EMBL" id="CAD8525551.1"/>
    </source>
</evidence>
<dbReference type="PROSITE" id="PS51354">
    <property type="entry name" value="GLUTAREDOXIN_2"/>
    <property type="match status" value="1"/>
</dbReference>
<dbReference type="SUPFAM" id="SSF52833">
    <property type="entry name" value="Thioredoxin-like"/>
    <property type="match status" value="1"/>
</dbReference>
<comment type="similarity">
    <text evidence="1">Belongs to the glutaredoxin family. CGFS subfamily.</text>
</comment>
<keyword evidence="5" id="KW-0411">Iron-sulfur</keyword>
<dbReference type="AlphaFoldDB" id="A0A6U0R857"/>
<proteinExistence type="inferred from homology"/>
<evidence type="ECO:0000259" key="7">
    <source>
        <dbReference type="Pfam" id="PF00462"/>
    </source>
</evidence>
<keyword evidence="3" id="KW-0479">Metal-binding</keyword>
<dbReference type="PANTHER" id="PTHR10293:SF72">
    <property type="entry name" value="MONOTHIOL GLUTAREDOXIN-S14, CHLOROPLASTIC"/>
    <property type="match status" value="1"/>
</dbReference>
<dbReference type="FunFam" id="3.40.30.10:FF:000005">
    <property type="entry name" value="Glutaredoxin 5"/>
    <property type="match status" value="1"/>
</dbReference>
<sequence>MAAASQLSSSIRASPTRVALRSTAVKRVAAKAPVRGLVRAEAAPEFAGLGPEMKTAVDKFLGDNKIVVFMKGNKDQPRCGFSNTVVQIFKSMDVPFETVDILQDEGLRAGMKIYSQWPTFPQVYVDGEFYGGCDICIDGYKDGSLVEAVEAAMAS</sequence>
<dbReference type="GO" id="GO:0046872">
    <property type="term" value="F:metal ion binding"/>
    <property type="evidence" value="ECO:0007669"/>
    <property type="project" value="UniProtKB-KW"/>
</dbReference>
<dbReference type="PANTHER" id="PTHR10293">
    <property type="entry name" value="GLUTAREDOXIN FAMILY MEMBER"/>
    <property type="match status" value="1"/>
</dbReference>
<evidence type="ECO:0000256" key="6">
    <source>
        <dbReference type="ARBA" id="ARBA00023284"/>
    </source>
</evidence>
<keyword evidence="2" id="KW-0001">2Fe-2S</keyword>
<evidence type="ECO:0000256" key="5">
    <source>
        <dbReference type="ARBA" id="ARBA00023014"/>
    </source>
</evidence>
<dbReference type="EMBL" id="HBEQ01014204">
    <property type="protein sequence ID" value="CAD8525551.1"/>
    <property type="molecule type" value="Transcribed_RNA"/>
</dbReference>
<dbReference type="EMBL" id="HBEQ01014203">
    <property type="protein sequence ID" value="CAD8525549.1"/>
    <property type="molecule type" value="Transcribed_RNA"/>
</dbReference>
<name>A0A6U0R857_MICPS</name>